<dbReference type="AlphaFoldDB" id="A0A6C0DHI4"/>
<feature type="transmembrane region" description="Helical" evidence="1">
    <location>
        <begin position="7"/>
        <end position="25"/>
    </location>
</feature>
<proteinExistence type="predicted"/>
<name>A0A6C0DHI4_9ZZZZ</name>
<dbReference type="EMBL" id="MN739614">
    <property type="protein sequence ID" value="QHT15997.1"/>
    <property type="molecule type" value="Genomic_DNA"/>
</dbReference>
<keyword evidence="1" id="KW-0812">Transmembrane</keyword>
<sequence length="98" mass="11794">MNYYKKLGICFVLFLLCYFVIYLISRESTNTILENFTTVFDTYSFEKYYGNNIDPNSTTNYVYPVHFNKDYKNFSDNNVNYNDVYDAVYKNTNQKNKK</sequence>
<evidence type="ECO:0000313" key="2">
    <source>
        <dbReference type="EMBL" id="QHT15997.1"/>
    </source>
</evidence>
<protein>
    <submittedName>
        <fullName evidence="2">Uncharacterized protein</fullName>
    </submittedName>
</protein>
<accession>A0A6C0DHI4</accession>
<reference evidence="2" key="1">
    <citation type="journal article" date="2020" name="Nature">
        <title>Giant virus diversity and host interactions through global metagenomics.</title>
        <authorList>
            <person name="Schulz F."/>
            <person name="Roux S."/>
            <person name="Paez-Espino D."/>
            <person name="Jungbluth S."/>
            <person name="Walsh D.A."/>
            <person name="Denef V.J."/>
            <person name="McMahon K.D."/>
            <person name="Konstantinidis K.T."/>
            <person name="Eloe-Fadrosh E.A."/>
            <person name="Kyrpides N.C."/>
            <person name="Woyke T."/>
        </authorList>
    </citation>
    <scope>NUCLEOTIDE SEQUENCE</scope>
    <source>
        <strain evidence="2">GVMAG-M-3300023174-182</strain>
    </source>
</reference>
<organism evidence="2">
    <name type="scientific">viral metagenome</name>
    <dbReference type="NCBI Taxonomy" id="1070528"/>
    <lineage>
        <taxon>unclassified sequences</taxon>
        <taxon>metagenomes</taxon>
        <taxon>organismal metagenomes</taxon>
    </lineage>
</organism>
<evidence type="ECO:0000256" key="1">
    <source>
        <dbReference type="SAM" id="Phobius"/>
    </source>
</evidence>
<keyword evidence="1" id="KW-0472">Membrane</keyword>
<keyword evidence="1" id="KW-1133">Transmembrane helix</keyword>